<organism evidence="4 5">
    <name type="scientific">Euplotes crassus</name>
    <dbReference type="NCBI Taxonomy" id="5936"/>
    <lineage>
        <taxon>Eukaryota</taxon>
        <taxon>Sar</taxon>
        <taxon>Alveolata</taxon>
        <taxon>Ciliophora</taxon>
        <taxon>Intramacronucleata</taxon>
        <taxon>Spirotrichea</taxon>
        <taxon>Hypotrichia</taxon>
        <taxon>Euplotida</taxon>
        <taxon>Euplotidae</taxon>
        <taxon>Moneuplotes</taxon>
    </lineage>
</organism>
<name>A0AAD2CZM0_EUPCR</name>
<dbReference type="Pfam" id="PF06203">
    <property type="entry name" value="CCT"/>
    <property type="match status" value="1"/>
</dbReference>
<evidence type="ECO:0000256" key="2">
    <source>
        <dbReference type="ARBA" id="ARBA00023242"/>
    </source>
</evidence>
<keyword evidence="2" id="KW-0539">Nucleus</keyword>
<evidence type="ECO:0000313" key="4">
    <source>
        <dbReference type="EMBL" id="CAI2374857.1"/>
    </source>
</evidence>
<sequence>MSNSLRGKVKKKFETQDLMETEKDKIFAYKSHQAPKKIYNPIPIRGDMELCIGQENVQDSTAELEANLIAALLNVNPAEKFVSLNILSTLLRNTQNSEVVSTLESLTNSLHATSNLHSNSGCKGTKRAFQDLSQLEITEKYLESRESKRKMVRKQTSFAMTDVKSECNSTNEKGNQAVNLPHIGHSDDSFYDSETNIQPNIQKISPDKCMNQTENSHKKVGLLTASERMVKVQRYLDKKKRRKGEKAVRYECRQNLASKRFRYQGRFIRFEDLHKYKGKLIIDYAERKLIKPIFQITKVRN</sequence>
<dbReference type="InterPro" id="IPR045281">
    <property type="entry name" value="CONSTANS-like"/>
</dbReference>
<evidence type="ECO:0000256" key="1">
    <source>
        <dbReference type="ARBA" id="ARBA00004123"/>
    </source>
</evidence>
<comment type="subcellular location">
    <subcellularLocation>
        <location evidence="1">Nucleus</location>
    </subcellularLocation>
</comment>
<dbReference type="GO" id="GO:0005634">
    <property type="term" value="C:nucleus"/>
    <property type="evidence" value="ECO:0007669"/>
    <property type="project" value="UniProtKB-SubCell"/>
</dbReference>
<dbReference type="PANTHER" id="PTHR31319:SF77">
    <property type="entry name" value="ZINC FINGER PROTEIN CONSTANS-LIKE 4"/>
    <property type="match status" value="1"/>
</dbReference>
<evidence type="ECO:0000259" key="3">
    <source>
        <dbReference type="PROSITE" id="PS51017"/>
    </source>
</evidence>
<proteinExistence type="predicted"/>
<reference evidence="4" key="1">
    <citation type="submission" date="2023-07" db="EMBL/GenBank/DDBJ databases">
        <authorList>
            <consortium name="AG Swart"/>
            <person name="Singh M."/>
            <person name="Singh A."/>
            <person name="Seah K."/>
            <person name="Emmerich C."/>
        </authorList>
    </citation>
    <scope>NUCLEOTIDE SEQUENCE</scope>
    <source>
        <strain evidence="4">DP1</strain>
    </source>
</reference>
<evidence type="ECO:0000313" key="5">
    <source>
        <dbReference type="Proteomes" id="UP001295684"/>
    </source>
</evidence>
<accession>A0AAD2CZM0</accession>
<protein>
    <recommendedName>
        <fullName evidence="3">CCT domain-containing protein</fullName>
    </recommendedName>
</protein>
<dbReference type="InterPro" id="IPR010402">
    <property type="entry name" value="CCT_domain"/>
</dbReference>
<gene>
    <name evidence="4" type="ORF">ECRASSUSDP1_LOCUS16215</name>
</gene>
<comment type="caution">
    <text evidence="4">The sequence shown here is derived from an EMBL/GenBank/DDBJ whole genome shotgun (WGS) entry which is preliminary data.</text>
</comment>
<dbReference type="Proteomes" id="UP001295684">
    <property type="component" value="Unassembled WGS sequence"/>
</dbReference>
<dbReference type="EMBL" id="CAMPGE010016283">
    <property type="protein sequence ID" value="CAI2374857.1"/>
    <property type="molecule type" value="Genomic_DNA"/>
</dbReference>
<dbReference type="PROSITE" id="PS51017">
    <property type="entry name" value="CCT"/>
    <property type="match status" value="1"/>
</dbReference>
<dbReference type="AlphaFoldDB" id="A0AAD2CZM0"/>
<feature type="domain" description="CCT" evidence="3">
    <location>
        <begin position="228"/>
        <end position="270"/>
    </location>
</feature>
<keyword evidence="5" id="KW-1185">Reference proteome</keyword>
<dbReference type="PANTHER" id="PTHR31319">
    <property type="entry name" value="ZINC FINGER PROTEIN CONSTANS-LIKE 4"/>
    <property type="match status" value="1"/>
</dbReference>